<comment type="caution">
    <text evidence="2">The sequence shown here is derived from an EMBL/GenBank/DDBJ whole genome shotgun (WGS) entry which is preliminary data.</text>
</comment>
<organism evidence="2 3">
    <name type="scientific">Geojedonia litorea</name>
    <dbReference type="NCBI Taxonomy" id="1268269"/>
    <lineage>
        <taxon>Bacteria</taxon>
        <taxon>Pseudomonadati</taxon>
        <taxon>Bacteroidota</taxon>
        <taxon>Flavobacteriia</taxon>
        <taxon>Flavobacteriales</taxon>
        <taxon>Flavobacteriaceae</taxon>
        <taxon>Geojedonia</taxon>
    </lineage>
</organism>
<gene>
    <name evidence="2" type="ORF">ACFO5O_00930</name>
</gene>
<keyword evidence="1" id="KW-0472">Membrane</keyword>
<dbReference type="InterPro" id="IPR045749">
    <property type="entry name" value="DUF6090"/>
</dbReference>
<accession>A0ABV9MY22</accession>
<evidence type="ECO:0000256" key="1">
    <source>
        <dbReference type="SAM" id="Phobius"/>
    </source>
</evidence>
<dbReference type="Proteomes" id="UP001595953">
    <property type="component" value="Unassembled WGS sequence"/>
</dbReference>
<name>A0ABV9MY22_9FLAO</name>
<reference evidence="3" key="1">
    <citation type="journal article" date="2019" name="Int. J. Syst. Evol. Microbiol.">
        <title>The Global Catalogue of Microorganisms (GCM) 10K type strain sequencing project: providing services to taxonomists for standard genome sequencing and annotation.</title>
        <authorList>
            <consortium name="The Broad Institute Genomics Platform"/>
            <consortium name="The Broad Institute Genome Sequencing Center for Infectious Disease"/>
            <person name="Wu L."/>
            <person name="Ma J."/>
        </authorList>
    </citation>
    <scope>NUCLEOTIDE SEQUENCE [LARGE SCALE GENOMIC DNA]</scope>
    <source>
        <strain evidence="3">CCUG 63682</strain>
    </source>
</reference>
<keyword evidence="1" id="KW-1133">Transmembrane helix</keyword>
<evidence type="ECO:0000313" key="3">
    <source>
        <dbReference type="Proteomes" id="UP001595953"/>
    </source>
</evidence>
<dbReference type="EMBL" id="JBHSGP010000004">
    <property type="protein sequence ID" value="MFC4720867.1"/>
    <property type="molecule type" value="Genomic_DNA"/>
</dbReference>
<evidence type="ECO:0000313" key="2">
    <source>
        <dbReference type="EMBL" id="MFC4720867.1"/>
    </source>
</evidence>
<sequence>MENKTSKYFKYAIGEIILVVIGILIALQINNWNIAKNNNTYVSLILKEIYYDLSDDYRIIYRGVEPRLERKSLGVEKIKEFMVKGEVPSDSIFMLYYNEMMRWFILTQRTGAFESLKLGGLDKIDNDMLRTRLLEFYESDLPRSVNFIHQADVLIRERVGVLEADLFNFKFIAVNDSTTAHVMFPKDMSYIHHQSLHKIYDLLSHDTYNKVFRLKQLKRNYNNVMQMIEKELEKRKIEFEYFDTSTLKRDFEQKS</sequence>
<dbReference type="Pfam" id="PF19578">
    <property type="entry name" value="DUF6090"/>
    <property type="match status" value="1"/>
</dbReference>
<protein>
    <submittedName>
        <fullName evidence="2">DUF6090 family protein</fullName>
    </submittedName>
</protein>
<dbReference type="RefSeq" id="WP_387960035.1">
    <property type="nucleotide sequence ID" value="NZ_JBHSGP010000004.1"/>
</dbReference>
<proteinExistence type="predicted"/>
<feature type="transmembrane region" description="Helical" evidence="1">
    <location>
        <begin position="12"/>
        <end position="29"/>
    </location>
</feature>
<keyword evidence="3" id="KW-1185">Reference proteome</keyword>
<keyword evidence="1" id="KW-0812">Transmembrane</keyword>